<accession>A0A9P4UT01</accession>
<dbReference type="EMBL" id="ML996340">
    <property type="protein sequence ID" value="KAF2727302.1"/>
    <property type="molecule type" value="Genomic_DNA"/>
</dbReference>
<sequence>MSNVEDMISWPGQDLVLGVLNGQKRDESCGHHDVVALVSTLPTYPCCALSKPRDASVHWGYSPFRPQ</sequence>
<dbReference type="AlphaFoldDB" id="A0A9P4UT01"/>
<evidence type="ECO:0000313" key="2">
    <source>
        <dbReference type="Proteomes" id="UP000799444"/>
    </source>
</evidence>
<dbReference type="Proteomes" id="UP000799444">
    <property type="component" value="Unassembled WGS sequence"/>
</dbReference>
<keyword evidence="2" id="KW-1185">Reference proteome</keyword>
<evidence type="ECO:0000313" key="1">
    <source>
        <dbReference type="EMBL" id="KAF2727302.1"/>
    </source>
</evidence>
<gene>
    <name evidence="1" type="ORF">EJ04DRAFT_451578</name>
</gene>
<comment type="caution">
    <text evidence="1">The sequence shown here is derived from an EMBL/GenBank/DDBJ whole genome shotgun (WGS) entry which is preliminary data.</text>
</comment>
<protein>
    <submittedName>
        <fullName evidence="1">Uncharacterized protein</fullName>
    </submittedName>
</protein>
<reference evidence="1" key="1">
    <citation type="journal article" date="2020" name="Stud. Mycol.">
        <title>101 Dothideomycetes genomes: a test case for predicting lifestyles and emergence of pathogens.</title>
        <authorList>
            <person name="Haridas S."/>
            <person name="Albert R."/>
            <person name="Binder M."/>
            <person name="Bloem J."/>
            <person name="Labutti K."/>
            <person name="Salamov A."/>
            <person name="Andreopoulos B."/>
            <person name="Baker S."/>
            <person name="Barry K."/>
            <person name="Bills G."/>
            <person name="Bluhm B."/>
            <person name="Cannon C."/>
            <person name="Castanera R."/>
            <person name="Culley D."/>
            <person name="Daum C."/>
            <person name="Ezra D."/>
            <person name="Gonzalez J."/>
            <person name="Henrissat B."/>
            <person name="Kuo A."/>
            <person name="Liang C."/>
            <person name="Lipzen A."/>
            <person name="Lutzoni F."/>
            <person name="Magnuson J."/>
            <person name="Mondo S."/>
            <person name="Nolan M."/>
            <person name="Ohm R."/>
            <person name="Pangilinan J."/>
            <person name="Park H.-J."/>
            <person name="Ramirez L."/>
            <person name="Alfaro M."/>
            <person name="Sun H."/>
            <person name="Tritt A."/>
            <person name="Yoshinaga Y."/>
            <person name="Zwiers L.-H."/>
            <person name="Turgeon B."/>
            <person name="Goodwin S."/>
            <person name="Spatafora J."/>
            <person name="Crous P."/>
            <person name="Grigoriev I."/>
        </authorList>
    </citation>
    <scope>NUCLEOTIDE SEQUENCE</scope>
    <source>
        <strain evidence="1">CBS 125425</strain>
    </source>
</reference>
<organism evidence="1 2">
    <name type="scientific">Polyplosphaeria fusca</name>
    <dbReference type="NCBI Taxonomy" id="682080"/>
    <lineage>
        <taxon>Eukaryota</taxon>
        <taxon>Fungi</taxon>
        <taxon>Dikarya</taxon>
        <taxon>Ascomycota</taxon>
        <taxon>Pezizomycotina</taxon>
        <taxon>Dothideomycetes</taxon>
        <taxon>Pleosporomycetidae</taxon>
        <taxon>Pleosporales</taxon>
        <taxon>Tetraplosphaeriaceae</taxon>
        <taxon>Polyplosphaeria</taxon>
    </lineage>
</organism>
<proteinExistence type="predicted"/>
<name>A0A9P4UT01_9PLEO</name>